<dbReference type="Gene3D" id="3.40.50.1400">
    <property type="match status" value="2"/>
</dbReference>
<evidence type="ECO:0000313" key="10">
    <source>
        <dbReference type="Proteomes" id="UP000250028"/>
    </source>
</evidence>
<dbReference type="GO" id="GO:0005737">
    <property type="term" value="C:cytoplasm"/>
    <property type="evidence" value="ECO:0007669"/>
    <property type="project" value="UniProtKB-SubCell"/>
</dbReference>
<keyword evidence="5 7" id="KW-0627">Porphyrin biosynthesis</keyword>
<keyword evidence="7" id="KW-0963">Cytoplasm</keyword>
<dbReference type="CDD" id="cd00419">
    <property type="entry name" value="Ferrochelatase_C"/>
    <property type="match status" value="1"/>
</dbReference>
<accession>A0A2Y8ZMR3</accession>
<comment type="subcellular location">
    <subcellularLocation>
        <location evidence="7">Cytoplasm</location>
    </subcellularLocation>
</comment>
<dbReference type="InterPro" id="IPR033644">
    <property type="entry name" value="Ferrochelatase_C"/>
</dbReference>
<sequence length="372" mass="40756">MPTSQPAAASVAPYDAVVLVSFGGPEGPEEVMPFLRRVTGGRGIPDERLAEVAHHYDRFGGKSPINDQCRELRAALEADLRRRGIDVPVLWGNRNSEPFLTDTLRDAYDAGARRVLAVTTSAYSCYSSCRQYRENIADALQTLQDEGRELTVDKVRQYATHPSFARVNARLVTDAVRQIGQPDDDKLRIVFVTHSIPEAMDDTSGPGDGEGNLYEHQHDEIAHVILDEAGFTLDRELTGALVYCSRSGPPTQPWLEPDVNDHLRSLAADGITDVVVAPIGFISDHMEVKFDLDVEARETADELGLNMVRVPTVGVDPEFVIGLVDLMTERAAQARNVPVEMVAWPGEAMPPVCRPGCCPNLREARPAACGMD</sequence>
<evidence type="ECO:0000256" key="6">
    <source>
        <dbReference type="ARBA" id="ARBA00024536"/>
    </source>
</evidence>
<keyword evidence="4 7" id="KW-0456">Lyase</keyword>
<dbReference type="InterPro" id="IPR001015">
    <property type="entry name" value="Ferrochelatase"/>
</dbReference>
<comment type="catalytic activity">
    <reaction evidence="6">
        <text>Fe-coproporphyrin III + 2 H(+) = coproporphyrin III + Fe(2+)</text>
        <dbReference type="Rhea" id="RHEA:49572"/>
        <dbReference type="ChEBI" id="CHEBI:15378"/>
        <dbReference type="ChEBI" id="CHEBI:29033"/>
        <dbReference type="ChEBI" id="CHEBI:68438"/>
        <dbReference type="ChEBI" id="CHEBI:131725"/>
        <dbReference type="EC" id="4.99.1.9"/>
    </reaction>
    <physiologicalReaction direction="right-to-left" evidence="6">
        <dbReference type="Rhea" id="RHEA:49574"/>
    </physiologicalReaction>
</comment>
<dbReference type="Proteomes" id="UP000250028">
    <property type="component" value="Unassembled WGS sequence"/>
</dbReference>
<keyword evidence="2 7" id="KW-0408">Iron</keyword>
<dbReference type="GO" id="GO:0004325">
    <property type="term" value="F:ferrochelatase activity"/>
    <property type="evidence" value="ECO:0007669"/>
    <property type="project" value="UniProtKB-UniRule"/>
</dbReference>
<organism evidence="9 10">
    <name type="scientific">Branchiibius hedensis</name>
    <dbReference type="NCBI Taxonomy" id="672460"/>
    <lineage>
        <taxon>Bacteria</taxon>
        <taxon>Bacillati</taxon>
        <taxon>Actinomycetota</taxon>
        <taxon>Actinomycetes</taxon>
        <taxon>Micrococcales</taxon>
        <taxon>Dermacoccaceae</taxon>
        <taxon>Branchiibius</taxon>
    </lineage>
</organism>
<comment type="similarity">
    <text evidence="7 8">Belongs to the ferrochelatase family.</text>
</comment>
<dbReference type="SUPFAM" id="SSF53800">
    <property type="entry name" value="Chelatase"/>
    <property type="match status" value="1"/>
</dbReference>
<feature type="binding site" evidence="7">
    <location>
        <position position="132"/>
    </location>
    <ligand>
        <name>Fe-coproporphyrin III</name>
        <dbReference type="ChEBI" id="CHEBI:68438"/>
    </ligand>
</feature>
<keyword evidence="3 7" id="KW-0350">Heme biosynthesis</keyword>
<comment type="caution">
    <text evidence="7">Lacks conserved residue(s) required for the propagation of feature annotation.</text>
</comment>
<dbReference type="EMBL" id="UESZ01000001">
    <property type="protein sequence ID" value="SSA33711.1"/>
    <property type="molecule type" value="Genomic_DNA"/>
</dbReference>
<feature type="binding site" evidence="7">
    <location>
        <position position="287"/>
    </location>
    <ligand>
        <name>Fe(2+)</name>
        <dbReference type="ChEBI" id="CHEBI:29033"/>
    </ligand>
</feature>
<evidence type="ECO:0000256" key="1">
    <source>
        <dbReference type="ARBA" id="ARBA00004744"/>
    </source>
</evidence>
<feature type="binding site" evidence="7">
    <location>
        <position position="63"/>
    </location>
    <ligand>
        <name>Fe-coproporphyrin III</name>
        <dbReference type="ChEBI" id="CHEBI:68438"/>
    </ligand>
</feature>
<dbReference type="PANTHER" id="PTHR11108">
    <property type="entry name" value="FERROCHELATASE"/>
    <property type="match status" value="1"/>
</dbReference>
<feature type="binding site" evidence="7">
    <location>
        <position position="194"/>
    </location>
    <ligand>
        <name>Fe(2+)</name>
        <dbReference type="ChEBI" id="CHEBI:29033"/>
    </ligand>
</feature>
<dbReference type="EC" id="4.99.1.9" evidence="7"/>
<dbReference type="HAMAP" id="MF_00323">
    <property type="entry name" value="Ferrochelatase"/>
    <property type="match status" value="1"/>
</dbReference>
<name>A0A2Y8ZMR3_9MICO</name>
<evidence type="ECO:0000256" key="2">
    <source>
        <dbReference type="ARBA" id="ARBA00023004"/>
    </source>
</evidence>
<dbReference type="UniPathway" id="UPA00252"/>
<dbReference type="NCBIfam" id="NF000689">
    <property type="entry name" value="PRK00035.2-1"/>
    <property type="match status" value="1"/>
</dbReference>
<keyword evidence="10" id="KW-1185">Reference proteome</keyword>
<dbReference type="Pfam" id="PF00762">
    <property type="entry name" value="Ferrochelatase"/>
    <property type="match status" value="1"/>
</dbReference>
<comment type="pathway">
    <text evidence="1 7">Porphyrin-containing compound metabolism; protoheme biosynthesis.</text>
</comment>
<keyword evidence="7" id="KW-0479">Metal-binding</keyword>
<dbReference type="RefSeq" id="WP_170119746.1">
    <property type="nucleotide sequence ID" value="NZ_QGDN01000001.1"/>
</dbReference>
<gene>
    <name evidence="7" type="primary">cpfC</name>
    <name evidence="9" type="ORF">SAMN04489750_0997</name>
</gene>
<comment type="function">
    <text evidence="7">Involved in coproporphyrin-dependent heme b biosynthesis. Catalyzes the insertion of ferrous iron into coproporphyrin III to form Fe-coproporphyrin III.</text>
</comment>
<protein>
    <recommendedName>
        <fullName evidence="7">Coproporphyrin III ferrochelatase</fullName>
        <ecNumber evidence="7">4.99.1.9</ecNumber>
    </recommendedName>
</protein>
<evidence type="ECO:0000313" key="9">
    <source>
        <dbReference type="EMBL" id="SSA33711.1"/>
    </source>
</evidence>
<dbReference type="InterPro" id="IPR033659">
    <property type="entry name" value="Ferrochelatase_N"/>
</dbReference>
<evidence type="ECO:0000256" key="7">
    <source>
        <dbReference type="HAMAP-Rule" id="MF_00323"/>
    </source>
</evidence>
<dbReference type="CDD" id="cd03411">
    <property type="entry name" value="Ferrochelatase_N"/>
    <property type="match status" value="1"/>
</dbReference>
<dbReference type="PANTHER" id="PTHR11108:SF1">
    <property type="entry name" value="FERROCHELATASE, MITOCHONDRIAL"/>
    <property type="match status" value="1"/>
</dbReference>
<proteinExistence type="inferred from homology"/>
<reference evidence="10" key="1">
    <citation type="submission" date="2016-10" db="EMBL/GenBank/DDBJ databases">
        <authorList>
            <person name="Varghese N."/>
            <person name="Submissions S."/>
        </authorList>
    </citation>
    <scope>NUCLEOTIDE SEQUENCE [LARGE SCALE GENOMIC DNA]</scope>
    <source>
        <strain evidence="10">DSM 22951</strain>
    </source>
</reference>
<dbReference type="GO" id="GO:0046872">
    <property type="term" value="F:metal ion binding"/>
    <property type="evidence" value="ECO:0007669"/>
    <property type="project" value="UniProtKB-KW"/>
</dbReference>
<evidence type="ECO:0000256" key="5">
    <source>
        <dbReference type="ARBA" id="ARBA00023244"/>
    </source>
</evidence>
<evidence type="ECO:0000256" key="4">
    <source>
        <dbReference type="ARBA" id="ARBA00023239"/>
    </source>
</evidence>
<dbReference type="AlphaFoldDB" id="A0A2Y8ZMR3"/>
<dbReference type="GO" id="GO:0006783">
    <property type="term" value="P:heme biosynthetic process"/>
    <property type="evidence" value="ECO:0007669"/>
    <property type="project" value="UniProtKB-UniRule"/>
</dbReference>
<evidence type="ECO:0000256" key="3">
    <source>
        <dbReference type="ARBA" id="ARBA00023133"/>
    </source>
</evidence>
<evidence type="ECO:0000256" key="8">
    <source>
        <dbReference type="RuleBase" id="RU004185"/>
    </source>
</evidence>